<name>D2PFW7_SACI9</name>
<dbReference type="EMBL" id="CP001731">
    <property type="protein sequence ID" value="ADB86161.1"/>
    <property type="molecule type" value="Genomic_DNA"/>
</dbReference>
<organism evidence="1 2">
    <name type="scientific">Saccharolobus islandicus (strain L.D.8.5 / Lassen #2)</name>
    <name type="common">Sulfolobus islandicus</name>
    <dbReference type="NCBI Taxonomy" id="425944"/>
    <lineage>
        <taxon>Archaea</taxon>
        <taxon>Thermoproteota</taxon>
        <taxon>Thermoprotei</taxon>
        <taxon>Sulfolobales</taxon>
        <taxon>Sulfolobaceae</taxon>
        <taxon>Saccharolobus</taxon>
    </lineage>
</organism>
<dbReference type="AlphaFoldDB" id="D2PFW7"/>
<evidence type="ECO:0000313" key="1">
    <source>
        <dbReference type="EMBL" id="ADB86161.1"/>
    </source>
</evidence>
<dbReference type="KEGG" id="sii:LD85_0373"/>
<accession>D2PFW7</accession>
<protein>
    <submittedName>
        <fullName evidence="1">Uncharacterized protein</fullName>
    </submittedName>
</protein>
<reference evidence="2" key="1">
    <citation type="journal article" date="2009" name="Proc. Natl. Acad. Sci. U.S.A.">
        <title>Biogeography of the Sulfolobus islandicus pan-genome.</title>
        <authorList>
            <person name="Reno M.L."/>
            <person name="Held N.L."/>
            <person name="Fields C.J."/>
            <person name="Burke P.V."/>
            <person name="Whitaker R.J."/>
        </authorList>
    </citation>
    <scope>NUCLEOTIDE SEQUENCE [LARGE SCALE GENOMIC DNA]</scope>
    <source>
        <strain evidence="2">L.D.8.5 / Lassen #2</strain>
    </source>
</reference>
<proteinExistence type="predicted"/>
<dbReference type="HOGENOM" id="CLU_3021138_0_0_2"/>
<sequence>MRGKLKLHQGASTITSLNEISSLNSSDLGFYIDWEISQNLKDKPNSFSIRLKFIT</sequence>
<dbReference type="Proteomes" id="UP000001404">
    <property type="component" value="Chromosome"/>
</dbReference>
<gene>
    <name evidence="1" type="ordered locus">LD85_0373</name>
</gene>
<evidence type="ECO:0000313" key="2">
    <source>
        <dbReference type="Proteomes" id="UP000001404"/>
    </source>
</evidence>